<organism evidence="1 2">
    <name type="scientific">Camellia sinensis</name>
    <name type="common">Tea plant</name>
    <name type="synonym">Thea sinensis</name>
    <dbReference type="NCBI Taxonomy" id="4442"/>
    <lineage>
        <taxon>Eukaryota</taxon>
        <taxon>Viridiplantae</taxon>
        <taxon>Streptophyta</taxon>
        <taxon>Embryophyta</taxon>
        <taxon>Tracheophyta</taxon>
        <taxon>Spermatophyta</taxon>
        <taxon>Magnoliopsida</taxon>
        <taxon>eudicotyledons</taxon>
        <taxon>Gunneridae</taxon>
        <taxon>Pentapetalae</taxon>
        <taxon>asterids</taxon>
        <taxon>Ericales</taxon>
        <taxon>Theaceae</taxon>
        <taxon>Camellia</taxon>
    </lineage>
</organism>
<proteinExistence type="predicted"/>
<comment type="caution">
    <text evidence="1">The sequence shown here is derived from an EMBL/GenBank/DDBJ whole genome shotgun (WGS) entry which is preliminary data.</text>
</comment>
<evidence type="ECO:0000313" key="1">
    <source>
        <dbReference type="EMBL" id="KAF5950556.1"/>
    </source>
</evidence>
<sequence length="85" mass="9457">MKYNTSLKLKRSIDLSYNNLEKSPMSNKTLRSDHPQLVEVNRRCKATNNELKKDTTKFGTLMLCLVGGFGEGFGEGFGKGNGKGR</sequence>
<reference evidence="1 2" key="2">
    <citation type="submission" date="2020-07" db="EMBL/GenBank/DDBJ databases">
        <title>Genome assembly of wild tea tree DASZ reveals pedigree and selection history of tea varieties.</title>
        <authorList>
            <person name="Zhang W."/>
        </authorList>
    </citation>
    <scope>NUCLEOTIDE SEQUENCE [LARGE SCALE GENOMIC DNA]</scope>
    <source>
        <strain evidence="2">cv. G240</strain>
        <tissue evidence="1">Leaf</tissue>
    </source>
</reference>
<dbReference type="AlphaFoldDB" id="A0A7J7HFF4"/>
<keyword evidence="2" id="KW-1185">Reference proteome</keyword>
<evidence type="ECO:0000313" key="2">
    <source>
        <dbReference type="Proteomes" id="UP000593564"/>
    </source>
</evidence>
<reference evidence="2" key="1">
    <citation type="journal article" date="2020" name="Nat. Commun.">
        <title>Genome assembly of wild tea tree DASZ reveals pedigree and selection history of tea varieties.</title>
        <authorList>
            <person name="Zhang W."/>
            <person name="Zhang Y."/>
            <person name="Qiu H."/>
            <person name="Guo Y."/>
            <person name="Wan H."/>
            <person name="Zhang X."/>
            <person name="Scossa F."/>
            <person name="Alseekh S."/>
            <person name="Zhang Q."/>
            <person name="Wang P."/>
            <person name="Xu L."/>
            <person name="Schmidt M.H."/>
            <person name="Jia X."/>
            <person name="Li D."/>
            <person name="Zhu A."/>
            <person name="Guo F."/>
            <person name="Chen W."/>
            <person name="Ni D."/>
            <person name="Usadel B."/>
            <person name="Fernie A.R."/>
            <person name="Wen W."/>
        </authorList>
    </citation>
    <scope>NUCLEOTIDE SEQUENCE [LARGE SCALE GENOMIC DNA]</scope>
    <source>
        <strain evidence="2">cv. G240</strain>
    </source>
</reference>
<gene>
    <name evidence="1" type="ORF">HYC85_012549</name>
</gene>
<name>A0A7J7HFF4_CAMSI</name>
<protein>
    <submittedName>
        <fullName evidence="1">Uncharacterized protein</fullName>
    </submittedName>
</protein>
<accession>A0A7J7HFF4</accession>
<dbReference type="Proteomes" id="UP000593564">
    <property type="component" value="Unassembled WGS sequence"/>
</dbReference>
<dbReference type="EMBL" id="JACBKZ010000005">
    <property type="protein sequence ID" value="KAF5950556.1"/>
    <property type="molecule type" value="Genomic_DNA"/>
</dbReference>